<dbReference type="KEGG" id="gtr:GLOTRDRAFT_125112"/>
<name>S7QHW2_GLOTA</name>
<dbReference type="AlphaFoldDB" id="S7QHW2"/>
<proteinExistence type="predicted"/>
<dbReference type="OrthoDB" id="2748701at2759"/>
<gene>
    <name evidence="1" type="ORF">GLOTRDRAFT_125112</name>
</gene>
<dbReference type="EMBL" id="KB469297">
    <property type="protein sequence ID" value="EPQ58782.1"/>
    <property type="molecule type" value="Genomic_DNA"/>
</dbReference>
<organism evidence="1 2">
    <name type="scientific">Gloeophyllum trabeum (strain ATCC 11539 / FP-39264 / Madison 617)</name>
    <name type="common">Brown rot fungus</name>
    <dbReference type="NCBI Taxonomy" id="670483"/>
    <lineage>
        <taxon>Eukaryota</taxon>
        <taxon>Fungi</taxon>
        <taxon>Dikarya</taxon>
        <taxon>Basidiomycota</taxon>
        <taxon>Agaricomycotina</taxon>
        <taxon>Agaricomycetes</taxon>
        <taxon>Gloeophyllales</taxon>
        <taxon>Gloeophyllaceae</taxon>
        <taxon>Gloeophyllum</taxon>
    </lineage>
</organism>
<dbReference type="RefSeq" id="XP_007861944.1">
    <property type="nucleotide sequence ID" value="XM_007863753.1"/>
</dbReference>
<protein>
    <recommendedName>
        <fullName evidence="3">F-box domain-containing protein</fullName>
    </recommendedName>
</protein>
<reference evidence="1 2" key="1">
    <citation type="journal article" date="2012" name="Science">
        <title>The Paleozoic origin of enzymatic lignin decomposition reconstructed from 31 fungal genomes.</title>
        <authorList>
            <person name="Floudas D."/>
            <person name="Binder M."/>
            <person name="Riley R."/>
            <person name="Barry K."/>
            <person name="Blanchette R.A."/>
            <person name="Henrissat B."/>
            <person name="Martinez A.T."/>
            <person name="Otillar R."/>
            <person name="Spatafora J.W."/>
            <person name="Yadav J.S."/>
            <person name="Aerts A."/>
            <person name="Benoit I."/>
            <person name="Boyd A."/>
            <person name="Carlson A."/>
            <person name="Copeland A."/>
            <person name="Coutinho P.M."/>
            <person name="de Vries R.P."/>
            <person name="Ferreira P."/>
            <person name="Findley K."/>
            <person name="Foster B."/>
            <person name="Gaskell J."/>
            <person name="Glotzer D."/>
            <person name="Gorecki P."/>
            <person name="Heitman J."/>
            <person name="Hesse C."/>
            <person name="Hori C."/>
            <person name="Igarashi K."/>
            <person name="Jurgens J.A."/>
            <person name="Kallen N."/>
            <person name="Kersten P."/>
            <person name="Kohler A."/>
            <person name="Kuees U."/>
            <person name="Kumar T.K.A."/>
            <person name="Kuo A."/>
            <person name="LaButti K."/>
            <person name="Larrondo L.F."/>
            <person name="Lindquist E."/>
            <person name="Ling A."/>
            <person name="Lombard V."/>
            <person name="Lucas S."/>
            <person name="Lundell T."/>
            <person name="Martin R."/>
            <person name="McLaughlin D.J."/>
            <person name="Morgenstern I."/>
            <person name="Morin E."/>
            <person name="Murat C."/>
            <person name="Nagy L.G."/>
            <person name="Nolan M."/>
            <person name="Ohm R.A."/>
            <person name="Patyshakuliyeva A."/>
            <person name="Rokas A."/>
            <person name="Ruiz-Duenas F.J."/>
            <person name="Sabat G."/>
            <person name="Salamov A."/>
            <person name="Samejima M."/>
            <person name="Schmutz J."/>
            <person name="Slot J.C."/>
            <person name="St John F."/>
            <person name="Stenlid J."/>
            <person name="Sun H."/>
            <person name="Sun S."/>
            <person name="Syed K."/>
            <person name="Tsang A."/>
            <person name="Wiebenga A."/>
            <person name="Young D."/>
            <person name="Pisabarro A."/>
            <person name="Eastwood D.C."/>
            <person name="Martin F."/>
            <person name="Cullen D."/>
            <person name="Grigoriev I.V."/>
            <person name="Hibbett D.S."/>
        </authorList>
    </citation>
    <scope>NUCLEOTIDE SEQUENCE [LARGE SCALE GENOMIC DNA]</scope>
    <source>
        <strain evidence="1 2">ATCC 11539</strain>
    </source>
</reference>
<dbReference type="Proteomes" id="UP000030669">
    <property type="component" value="Unassembled WGS sequence"/>
</dbReference>
<sequence length="296" mass="33615">MDALPAELVVQIVEFACTDGGHTACALRATSKYLCRASEPFRFYTVALRNPKQSPCFLEAFKDSSQLARASARHLFIAIYKENAQVGNLILQSISRTIETLTCVLREPDDKPLRRTTFPRLAALTLVYHEYTARLFSRLGPFPDTPTLPRLRDLHIAHRRPALVFRAHVSLDWFARRAGGALVRARVSGVELDDAWVLMLQDILARRPVRYLPPVPAGLARYVVELCHVPDAQMVEELRALQRWAKQEGVVEFLLSPWRSRAHMTPGDWEAEWLAVQRGAVRPRVERLDDDADEQA</sequence>
<evidence type="ECO:0000313" key="2">
    <source>
        <dbReference type="Proteomes" id="UP000030669"/>
    </source>
</evidence>
<dbReference type="GeneID" id="19301205"/>
<keyword evidence="2" id="KW-1185">Reference proteome</keyword>
<accession>S7QHW2</accession>
<evidence type="ECO:0000313" key="1">
    <source>
        <dbReference type="EMBL" id="EPQ58782.1"/>
    </source>
</evidence>
<evidence type="ECO:0008006" key="3">
    <source>
        <dbReference type="Google" id="ProtNLM"/>
    </source>
</evidence>
<dbReference type="HOGENOM" id="CLU_071640_0_0_1"/>
<dbReference type="OMA" id="YIAPHEL"/>